<evidence type="ECO:0000313" key="3">
    <source>
        <dbReference type="Proteomes" id="UP000223009"/>
    </source>
</evidence>
<dbReference type="EMBL" id="MF155946">
    <property type="protein sequence ID" value="ASR75412.1"/>
    <property type="molecule type" value="Genomic_DNA"/>
</dbReference>
<reference evidence="2 3" key="1">
    <citation type="submission" date="2017-05" db="EMBL/GenBank/DDBJ databases">
        <authorList>
            <person name="Chapman J."/>
            <person name="Chang C."/>
            <person name="Suresh T."/>
            <person name="Shishido T.C."/>
            <person name="Bindert I."/>
            <person name="Shaffer C.D."/>
            <person name="Weston-Hafer K.A."/>
            <person name="Russell D.A."/>
            <person name="Pope W.H."/>
            <person name="Jacobs-Sera D."/>
            <person name="Hendrix R.W."/>
            <person name="Hatfull G.F."/>
        </authorList>
    </citation>
    <scope>NUCLEOTIDE SEQUENCE [LARGE SCALE GENOMIC DNA]</scope>
</reference>
<organism evidence="2 3">
    <name type="scientific">Streptomyces phage Mildred21</name>
    <dbReference type="NCBI Taxonomy" id="2023959"/>
    <lineage>
        <taxon>Viruses</taxon>
        <taxon>Duplodnaviria</taxon>
        <taxon>Heunggongvirae</taxon>
        <taxon>Uroviricota</taxon>
        <taxon>Caudoviricetes</taxon>
        <taxon>Stanwilliamsviridae</taxon>
        <taxon>Boydwoodruffvirinae</taxon>
        <taxon>Samistivirus</taxon>
        <taxon>Samistivirus mildred21</taxon>
    </lineage>
</organism>
<dbReference type="EMBL" id="MF155946">
    <property type="protein sequence ID" value="ASR75624.1"/>
    <property type="molecule type" value="Genomic_DNA"/>
</dbReference>
<keyword evidence="3" id="KW-1185">Reference proteome</keyword>
<dbReference type="Proteomes" id="UP000223009">
    <property type="component" value="Segment"/>
</dbReference>
<protein>
    <submittedName>
        <fullName evidence="2">Uncharacterized protein</fullName>
    </submittedName>
</protein>
<sequence>MGIFDFDTDRLVRIFHNNGIKMSLKKAFEVASIIYEAHLNRLNEVENNIWDVARKEADKRVEAAFEDGYKQGKAHGERLHFFEADNAHTELVTRATIWANAEFSHYDLERKIQCIKHLRQNFPTIDLRTAKHIVQCLDGSGVGARF</sequence>
<proteinExistence type="predicted"/>
<evidence type="ECO:0000313" key="2">
    <source>
        <dbReference type="EMBL" id="ASR75624.1"/>
    </source>
</evidence>
<name>A0A222YUI3_9CAUD</name>
<accession>A0A222YUI3</accession>
<gene>
    <name evidence="2" type="ORF">SEA_MILDRED21_267</name>
    <name evidence="1" type="ORF">SEA_MILDRED21_4</name>
</gene>
<evidence type="ECO:0000313" key="1">
    <source>
        <dbReference type="EMBL" id="ASR75412.1"/>
    </source>
</evidence>
<dbReference type="OrthoDB" id="32176at10239"/>